<feature type="transmembrane region" description="Helical" evidence="7">
    <location>
        <begin position="183"/>
        <end position="200"/>
    </location>
</feature>
<gene>
    <name evidence="8" type="ORF">SAMN04488117_101117</name>
</gene>
<feature type="transmembrane region" description="Helical" evidence="7">
    <location>
        <begin position="77"/>
        <end position="96"/>
    </location>
</feature>
<feature type="transmembrane region" description="Helical" evidence="7">
    <location>
        <begin position="108"/>
        <end position="126"/>
    </location>
</feature>
<keyword evidence="6 7" id="KW-0472">Membrane</keyword>
<keyword evidence="3" id="KW-1003">Cell membrane</keyword>
<dbReference type="Gene3D" id="1.20.1250.20">
    <property type="entry name" value="MFS general substrate transporter like domains"/>
    <property type="match status" value="1"/>
</dbReference>
<feature type="transmembrane region" description="Helical" evidence="7">
    <location>
        <begin position="294"/>
        <end position="311"/>
    </location>
</feature>
<organism evidence="8 9">
    <name type="scientific">Celeribacter baekdonensis</name>
    <dbReference type="NCBI Taxonomy" id="875171"/>
    <lineage>
        <taxon>Bacteria</taxon>
        <taxon>Pseudomonadati</taxon>
        <taxon>Pseudomonadota</taxon>
        <taxon>Alphaproteobacteria</taxon>
        <taxon>Rhodobacterales</taxon>
        <taxon>Roseobacteraceae</taxon>
        <taxon>Celeribacter</taxon>
    </lineage>
</organism>
<proteinExistence type="predicted"/>
<sequence>MTLRPLHRFILASGLTNLADGIATVAWAWLASLLTRDPVWIALVPVALRLPWALCAIPAGIITDRADRRVLILRMDALRAVAFLAVGVAIVSALPLAPAPASGISNLWLFWALLCGASVVGVAEVFRDNAAQTMLPTLVPHAELETANGRLWSVELIGNALIGPAFGAMLIGFALPAPFLLNAISYFAAIFLVLRIKGVFRAAGTRARDWRAELKEGAAFLRAAPVLRSLAWITGFWNLLFHMMMIALVLHVQENLGLNAQVYGLILASGAVGGILGGWLGGGIIRVLGPSRSAQLALLASAPIFLAIAFAPGPVSLGLTLAVFEFLGLIWNTVSVSYRQRAIPDALLGRVNSLYRLFAWGMMPIGLVLSGLIARGAQGVVARDMAILMPILVAALGAFILAFIGWKALGRGFGAD</sequence>
<feature type="transmembrane region" description="Helical" evidence="7">
    <location>
        <begin position="262"/>
        <end position="282"/>
    </location>
</feature>
<keyword evidence="2" id="KW-0813">Transport</keyword>
<feature type="transmembrane region" description="Helical" evidence="7">
    <location>
        <begin position="38"/>
        <end position="57"/>
    </location>
</feature>
<dbReference type="AlphaFoldDB" id="A0A1G7FJP4"/>
<dbReference type="Pfam" id="PF05977">
    <property type="entry name" value="MFS_3"/>
    <property type="match status" value="1"/>
</dbReference>
<dbReference type="OrthoDB" id="145388at2"/>
<evidence type="ECO:0000256" key="5">
    <source>
        <dbReference type="ARBA" id="ARBA00022989"/>
    </source>
</evidence>
<evidence type="ECO:0000256" key="7">
    <source>
        <dbReference type="SAM" id="Phobius"/>
    </source>
</evidence>
<evidence type="ECO:0000256" key="6">
    <source>
        <dbReference type="ARBA" id="ARBA00023136"/>
    </source>
</evidence>
<feature type="transmembrane region" description="Helical" evidence="7">
    <location>
        <begin position="156"/>
        <end position="177"/>
    </location>
</feature>
<keyword evidence="4 7" id="KW-0812">Transmembrane</keyword>
<dbReference type="PANTHER" id="PTHR23513">
    <property type="entry name" value="INTEGRAL MEMBRANE EFFLUX PROTEIN-RELATED"/>
    <property type="match status" value="1"/>
</dbReference>
<evidence type="ECO:0000313" key="9">
    <source>
        <dbReference type="Proteomes" id="UP000182284"/>
    </source>
</evidence>
<accession>A0A1G7FJP4</accession>
<evidence type="ECO:0000256" key="1">
    <source>
        <dbReference type="ARBA" id="ARBA00004651"/>
    </source>
</evidence>
<dbReference type="SUPFAM" id="SSF103473">
    <property type="entry name" value="MFS general substrate transporter"/>
    <property type="match status" value="1"/>
</dbReference>
<keyword evidence="5 7" id="KW-1133">Transmembrane helix</keyword>
<feature type="transmembrane region" description="Helical" evidence="7">
    <location>
        <begin position="354"/>
        <end position="374"/>
    </location>
</feature>
<feature type="transmembrane region" description="Helical" evidence="7">
    <location>
        <begin position="230"/>
        <end position="250"/>
    </location>
</feature>
<dbReference type="InterPro" id="IPR036259">
    <property type="entry name" value="MFS_trans_sf"/>
</dbReference>
<name>A0A1G7FJP4_9RHOB</name>
<feature type="transmembrane region" description="Helical" evidence="7">
    <location>
        <begin position="386"/>
        <end position="406"/>
    </location>
</feature>
<protein>
    <submittedName>
        <fullName evidence="8">MFS-type transporter involved in bile tolerance, Atg22 family</fullName>
    </submittedName>
</protein>
<dbReference type="GO" id="GO:0005886">
    <property type="term" value="C:plasma membrane"/>
    <property type="evidence" value="ECO:0007669"/>
    <property type="project" value="UniProtKB-SubCell"/>
</dbReference>
<feature type="transmembrane region" description="Helical" evidence="7">
    <location>
        <begin position="9"/>
        <end position="32"/>
    </location>
</feature>
<dbReference type="CDD" id="cd06173">
    <property type="entry name" value="MFS_MefA_like"/>
    <property type="match status" value="1"/>
</dbReference>
<evidence type="ECO:0000256" key="3">
    <source>
        <dbReference type="ARBA" id="ARBA00022475"/>
    </source>
</evidence>
<dbReference type="Proteomes" id="UP000182284">
    <property type="component" value="Unassembled WGS sequence"/>
</dbReference>
<dbReference type="EMBL" id="FNBL01000001">
    <property type="protein sequence ID" value="SDE76078.1"/>
    <property type="molecule type" value="Genomic_DNA"/>
</dbReference>
<dbReference type="RefSeq" id="WP_074640056.1">
    <property type="nucleotide sequence ID" value="NZ_FNBL01000001.1"/>
</dbReference>
<reference evidence="8 9" key="1">
    <citation type="submission" date="2016-10" db="EMBL/GenBank/DDBJ databases">
        <authorList>
            <person name="de Groot N.N."/>
        </authorList>
    </citation>
    <scope>NUCLEOTIDE SEQUENCE [LARGE SCALE GENOMIC DNA]</scope>
    <source>
        <strain evidence="8 9">DSM 27375</strain>
    </source>
</reference>
<evidence type="ECO:0000256" key="4">
    <source>
        <dbReference type="ARBA" id="ARBA00022692"/>
    </source>
</evidence>
<evidence type="ECO:0000256" key="2">
    <source>
        <dbReference type="ARBA" id="ARBA00022448"/>
    </source>
</evidence>
<dbReference type="InterPro" id="IPR010290">
    <property type="entry name" value="TM_effector"/>
</dbReference>
<dbReference type="PANTHER" id="PTHR23513:SF11">
    <property type="entry name" value="STAPHYLOFERRIN A TRANSPORTER"/>
    <property type="match status" value="1"/>
</dbReference>
<evidence type="ECO:0000313" key="8">
    <source>
        <dbReference type="EMBL" id="SDE76078.1"/>
    </source>
</evidence>
<comment type="subcellular location">
    <subcellularLocation>
        <location evidence="1">Cell membrane</location>
        <topology evidence="1">Multi-pass membrane protein</topology>
    </subcellularLocation>
</comment>